<keyword evidence="3" id="KW-1185">Reference proteome</keyword>
<comment type="caution">
    <text evidence="2">The sequence shown here is derived from an EMBL/GenBank/DDBJ whole genome shotgun (WGS) entry which is preliminary data.</text>
</comment>
<evidence type="ECO:0000256" key="1">
    <source>
        <dbReference type="SAM" id="MobiDB-lite"/>
    </source>
</evidence>
<gene>
    <name evidence="2" type="ORF">M501DRAFT_925368</name>
</gene>
<dbReference type="OrthoDB" id="5426911at2759"/>
<accession>A0A9P4SJD2</accession>
<organism evidence="2 3">
    <name type="scientific">Patellaria atrata CBS 101060</name>
    <dbReference type="NCBI Taxonomy" id="1346257"/>
    <lineage>
        <taxon>Eukaryota</taxon>
        <taxon>Fungi</taxon>
        <taxon>Dikarya</taxon>
        <taxon>Ascomycota</taxon>
        <taxon>Pezizomycotina</taxon>
        <taxon>Dothideomycetes</taxon>
        <taxon>Dothideomycetes incertae sedis</taxon>
        <taxon>Patellariales</taxon>
        <taxon>Patellariaceae</taxon>
        <taxon>Patellaria</taxon>
    </lineage>
</organism>
<evidence type="ECO:0000313" key="2">
    <source>
        <dbReference type="EMBL" id="KAF2842628.1"/>
    </source>
</evidence>
<dbReference type="EMBL" id="MU006089">
    <property type="protein sequence ID" value="KAF2842628.1"/>
    <property type="molecule type" value="Genomic_DNA"/>
</dbReference>
<proteinExistence type="predicted"/>
<feature type="compositionally biased region" description="Polar residues" evidence="1">
    <location>
        <begin position="20"/>
        <end position="35"/>
    </location>
</feature>
<sequence>MSYTAETASSRGRQREKASSQRSRTPLISAPSSLKTGRESAAKIADADFLENVLHPHGVTIENLGVNKDLRKHFSIQDKPSDLKERLNVYKQALALTAWVELDAAQVQQGYQAMRIFECNEAEHSAYALKDIFRDEPKHPWLPEEAGDQCLLPIRLLQLIRIPPQEQWEAPPLITPPKKRYDWDIRPDCAYHVSLQAFQSGFRPSVRNHVSVVQKRAFSPYLTIEFKKDEKTLEHARHQVAVHSAIALYNRYRLKSCALHCALQMAGRPWSEDDKAHMRHYGITFTGSIWNLWYIAPNTFETWTGCSMSCIYSGDCAILSGVQQLAAVINDVHFWGMMVHGQSCKADITAKIRSDPDADTGDITLLE</sequence>
<feature type="region of interest" description="Disordered" evidence="1">
    <location>
        <begin position="1"/>
        <end position="36"/>
    </location>
</feature>
<protein>
    <submittedName>
        <fullName evidence="2">Uncharacterized protein</fullName>
    </submittedName>
</protein>
<feature type="compositionally biased region" description="Polar residues" evidence="1">
    <location>
        <begin position="1"/>
        <end position="11"/>
    </location>
</feature>
<reference evidence="2" key="1">
    <citation type="journal article" date="2020" name="Stud. Mycol.">
        <title>101 Dothideomycetes genomes: a test case for predicting lifestyles and emergence of pathogens.</title>
        <authorList>
            <person name="Haridas S."/>
            <person name="Albert R."/>
            <person name="Binder M."/>
            <person name="Bloem J."/>
            <person name="Labutti K."/>
            <person name="Salamov A."/>
            <person name="Andreopoulos B."/>
            <person name="Baker S."/>
            <person name="Barry K."/>
            <person name="Bills G."/>
            <person name="Bluhm B."/>
            <person name="Cannon C."/>
            <person name="Castanera R."/>
            <person name="Culley D."/>
            <person name="Daum C."/>
            <person name="Ezra D."/>
            <person name="Gonzalez J."/>
            <person name="Henrissat B."/>
            <person name="Kuo A."/>
            <person name="Liang C."/>
            <person name="Lipzen A."/>
            <person name="Lutzoni F."/>
            <person name="Magnuson J."/>
            <person name="Mondo S."/>
            <person name="Nolan M."/>
            <person name="Ohm R."/>
            <person name="Pangilinan J."/>
            <person name="Park H.-J."/>
            <person name="Ramirez L."/>
            <person name="Alfaro M."/>
            <person name="Sun H."/>
            <person name="Tritt A."/>
            <person name="Yoshinaga Y."/>
            <person name="Zwiers L.-H."/>
            <person name="Turgeon B."/>
            <person name="Goodwin S."/>
            <person name="Spatafora J."/>
            <person name="Crous P."/>
            <person name="Grigoriev I."/>
        </authorList>
    </citation>
    <scope>NUCLEOTIDE SEQUENCE</scope>
    <source>
        <strain evidence="2">CBS 101060</strain>
    </source>
</reference>
<name>A0A9P4SJD2_9PEZI</name>
<dbReference type="AlphaFoldDB" id="A0A9P4SJD2"/>
<dbReference type="Proteomes" id="UP000799429">
    <property type="component" value="Unassembled WGS sequence"/>
</dbReference>
<evidence type="ECO:0000313" key="3">
    <source>
        <dbReference type="Proteomes" id="UP000799429"/>
    </source>
</evidence>